<accession>A0A2K5AQC3</accession>
<evidence type="ECO:0000256" key="1">
    <source>
        <dbReference type="SAM" id="Phobius"/>
    </source>
</evidence>
<keyword evidence="1" id="KW-0472">Membrane</keyword>
<sequence>MAEAGIAIFIAAMVALGIVTAIQFAERAYRYRRIAMGLHAGTYGFTYESSKEYGEKTTDSPAEKQ</sequence>
<evidence type="ECO:0000313" key="3">
    <source>
        <dbReference type="Proteomes" id="UP000236248"/>
    </source>
</evidence>
<dbReference type="Proteomes" id="UP000236248">
    <property type="component" value="Chromosome NCAV"/>
</dbReference>
<organism evidence="2 3">
    <name type="scientific">Candidatus Nitrosocaldus cavascurensis</name>
    <dbReference type="NCBI Taxonomy" id="2058097"/>
    <lineage>
        <taxon>Archaea</taxon>
        <taxon>Nitrososphaerota</taxon>
        <taxon>Nitrososphaeria</taxon>
        <taxon>Candidatus Nitrosocaldales</taxon>
        <taxon>Candidatus Nitrosocaldaceae</taxon>
        <taxon>Candidatus Nitrosocaldus</taxon>
    </lineage>
</organism>
<feature type="transmembrane region" description="Helical" evidence="1">
    <location>
        <begin position="6"/>
        <end position="25"/>
    </location>
</feature>
<keyword evidence="1" id="KW-0812">Transmembrane</keyword>
<dbReference type="AlphaFoldDB" id="A0A2K5AQC3"/>
<dbReference type="KEGG" id="ncv:NCAV_0669"/>
<reference evidence="3" key="1">
    <citation type="submission" date="2018-01" db="EMBL/GenBank/DDBJ databases">
        <authorList>
            <person name="Kerou L M."/>
        </authorList>
    </citation>
    <scope>NUCLEOTIDE SEQUENCE [LARGE SCALE GENOMIC DNA]</scope>
    <source>
        <strain evidence="3">SCU2</strain>
    </source>
</reference>
<keyword evidence="3" id="KW-1185">Reference proteome</keyword>
<protein>
    <submittedName>
        <fullName evidence="2">Uncharacterized protein</fullName>
    </submittedName>
</protein>
<proteinExistence type="predicted"/>
<keyword evidence="1" id="KW-1133">Transmembrane helix</keyword>
<dbReference type="RefSeq" id="WP_103287363.1">
    <property type="nucleotide sequence ID" value="NZ_LT981265.1"/>
</dbReference>
<dbReference type="GeneID" id="41594738"/>
<dbReference type="EMBL" id="LT981265">
    <property type="protein sequence ID" value="SPC33851.1"/>
    <property type="molecule type" value="Genomic_DNA"/>
</dbReference>
<name>A0A2K5AQC3_9ARCH</name>
<evidence type="ECO:0000313" key="2">
    <source>
        <dbReference type="EMBL" id="SPC33851.1"/>
    </source>
</evidence>
<gene>
    <name evidence="2" type="ORF">NCAV_0669</name>
</gene>